<gene>
    <name evidence="1" type="ORF">C3L33_15389</name>
</gene>
<dbReference type="Gene3D" id="2.40.10.10">
    <property type="entry name" value="Trypsin-like serine proteases"/>
    <property type="match status" value="1"/>
</dbReference>
<dbReference type="AlphaFoldDB" id="A0A6A4LBJ0"/>
<keyword evidence="2" id="KW-1185">Reference proteome</keyword>
<reference evidence="1 2" key="1">
    <citation type="journal article" date="2019" name="Genome Biol. Evol.">
        <title>The Rhododendron genome and chromosomal organization provide insight into shared whole-genome duplications across the heath family (Ericaceae).</title>
        <authorList>
            <person name="Soza V.L."/>
            <person name="Lindsley D."/>
            <person name="Waalkes A."/>
            <person name="Ramage E."/>
            <person name="Patwardhan R.P."/>
            <person name="Burton J.N."/>
            <person name="Adey A."/>
            <person name="Kumar A."/>
            <person name="Qiu R."/>
            <person name="Shendure J."/>
            <person name="Hall B."/>
        </authorList>
    </citation>
    <scope>NUCLEOTIDE SEQUENCE [LARGE SCALE GENOMIC DNA]</scope>
    <source>
        <strain evidence="1">RSF 1966-606</strain>
    </source>
</reference>
<dbReference type="EMBL" id="QEFC01002355">
    <property type="protein sequence ID" value="KAE9452709.1"/>
    <property type="molecule type" value="Genomic_DNA"/>
</dbReference>
<dbReference type="OrthoDB" id="10454323at2759"/>
<dbReference type="InterPro" id="IPR043504">
    <property type="entry name" value="Peptidase_S1_PA_chymotrypsin"/>
</dbReference>
<comment type="caution">
    <text evidence="1">The sequence shown here is derived from an EMBL/GenBank/DDBJ whole genome shotgun (WGS) entry which is preliminary data.</text>
</comment>
<evidence type="ECO:0000313" key="2">
    <source>
        <dbReference type="Proteomes" id="UP000428333"/>
    </source>
</evidence>
<proteinExistence type="predicted"/>
<dbReference type="InterPro" id="IPR009003">
    <property type="entry name" value="Peptidase_S1_PA"/>
</dbReference>
<feature type="non-terminal residue" evidence="1">
    <location>
        <position position="1"/>
    </location>
</feature>
<sequence length="147" mass="16189">MAFTLPFLSVGTPPLSPRRPARVFCRSRTSSSNGKICTDIFHKASPSVVFLSHRSVYQRLVISEGNYSTRALVSHEGHILTCSRGVSQQLDVVDESGQIQPKWHDNQTKASFLNPEIASLEAVVVAAIPHMDLAVLKLKHLPQDLDS</sequence>
<accession>A0A6A4LBJ0</accession>
<feature type="non-terminal residue" evidence="1">
    <location>
        <position position="147"/>
    </location>
</feature>
<protein>
    <submittedName>
        <fullName evidence="1">Uncharacterized protein</fullName>
    </submittedName>
</protein>
<organism evidence="1 2">
    <name type="scientific">Rhododendron williamsianum</name>
    <dbReference type="NCBI Taxonomy" id="262921"/>
    <lineage>
        <taxon>Eukaryota</taxon>
        <taxon>Viridiplantae</taxon>
        <taxon>Streptophyta</taxon>
        <taxon>Embryophyta</taxon>
        <taxon>Tracheophyta</taxon>
        <taxon>Spermatophyta</taxon>
        <taxon>Magnoliopsida</taxon>
        <taxon>eudicotyledons</taxon>
        <taxon>Gunneridae</taxon>
        <taxon>Pentapetalae</taxon>
        <taxon>asterids</taxon>
        <taxon>Ericales</taxon>
        <taxon>Ericaceae</taxon>
        <taxon>Ericoideae</taxon>
        <taxon>Rhodoreae</taxon>
        <taxon>Rhododendron</taxon>
    </lineage>
</organism>
<evidence type="ECO:0000313" key="1">
    <source>
        <dbReference type="EMBL" id="KAE9452709.1"/>
    </source>
</evidence>
<dbReference type="SUPFAM" id="SSF50494">
    <property type="entry name" value="Trypsin-like serine proteases"/>
    <property type="match status" value="1"/>
</dbReference>
<name>A0A6A4LBJ0_9ERIC</name>
<dbReference type="Proteomes" id="UP000428333">
    <property type="component" value="Linkage Group LG09"/>
</dbReference>